<name>A0ACB8SLS3_9AGAM</name>
<gene>
    <name evidence="1" type="ORF">BV25DRAFT_1831219</name>
</gene>
<keyword evidence="2" id="KW-1185">Reference proteome</keyword>
<dbReference type="EMBL" id="MU277248">
    <property type="protein sequence ID" value="KAI0057380.1"/>
    <property type="molecule type" value="Genomic_DNA"/>
</dbReference>
<accession>A0ACB8SLS3</accession>
<sequence length="244" mass="27497">MPYMVAQQLAEGGVAGIVVRRDGVRLFTGEGVFRFQGDRRALQTDHLIPELIQDNRRENIWMFIDGSEFNSDSTFPWNIVEFELLFPVYIVSLGQHKYERRGREMTTLVVNPWTDEELFEGLPLQLRYFSASQDQQNRLRQALPHAIDVFRSLPRDVYRAVSNPDYEHRLLETLDTISSTKRLVDAVCNVDTSGSAVSPTSSVRNSSTASAPRPNPACSLAGYSKWLPSGSSPEAHRSEPCPPP</sequence>
<proteinExistence type="predicted"/>
<reference evidence="1" key="1">
    <citation type="submission" date="2021-03" db="EMBL/GenBank/DDBJ databases">
        <authorList>
            <consortium name="DOE Joint Genome Institute"/>
            <person name="Ahrendt S."/>
            <person name="Looney B.P."/>
            <person name="Miyauchi S."/>
            <person name="Morin E."/>
            <person name="Drula E."/>
            <person name="Courty P.E."/>
            <person name="Chicoki N."/>
            <person name="Fauchery L."/>
            <person name="Kohler A."/>
            <person name="Kuo A."/>
            <person name="Labutti K."/>
            <person name="Pangilinan J."/>
            <person name="Lipzen A."/>
            <person name="Riley R."/>
            <person name="Andreopoulos W."/>
            <person name="He G."/>
            <person name="Johnson J."/>
            <person name="Barry K.W."/>
            <person name="Grigoriev I.V."/>
            <person name="Nagy L."/>
            <person name="Hibbett D."/>
            <person name="Henrissat B."/>
            <person name="Matheny P.B."/>
            <person name="Labbe J."/>
            <person name="Martin F."/>
        </authorList>
    </citation>
    <scope>NUCLEOTIDE SEQUENCE</scope>
    <source>
        <strain evidence="1">HHB10654</strain>
    </source>
</reference>
<organism evidence="1 2">
    <name type="scientific">Artomyces pyxidatus</name>
    <dbReference type="NCBI Taxonomy" id="48021"/>
    <lineage>
        <taxon>Eukaryota</taxon>
        <taxon>Fungi</taxon>
        <taxon>Dikarya</taxon>
        <taxon>Basidiomycota</taxon>
        <taxon>Agaricomycotina</taxon>
        <taxon>Agaricomycetes</taxon>
        <taxon>Russulales</taxon>
        <taxon>Auriscalpiaceae</taxon>
        <taxon>Artomyces</taxon>
    </lineage>
</organism>
<protein>
    <submittedName>
        <fullName evidence="1">Uncharacterized protein</fullName>
    </submittedName>
</protein>
<evidence type="ECO:0000313" key="2">
    <source>
        <dbReference type="Proteomes" id="UP000814140"/>
    </source>
</evidence>
<comment type="caution">
    <text evidence="1">The sequence shown here is derived from an EMBL/GenBank/DDBJ whole genome shotgun (WGS) entry which is preliminary data.</text>
</comment>
<evidence type="ECO:0000313" key="1">
    <source>
        <dbReference type="EMBL" id="KAI0057380.1"/>
    </source>
</evidence>
<reference evidence="1" key="2">
    <citation type="journal article" date="2022" name="New Phytol.">
        <title>Evolutionary transition to the ectomycorrhizal habit in the genomes of a hyperdiverse lineage of mushroom-forming fungi.</title>
        <authorList>
            <person name="Looney B."/>
            <person name="Miyauchi S."/>
            <person name="Morin E."/>
            <person name="Drula E."/>
            <person name="Courty P.E."/>
            <person name="Kohler A."/>
            <person name="Kuo A."/>
            <person name="LaButti K."/>
            <person name="Pangilinan J."/>
            <person name="Lipzen A."/>
            <person name="Riley R."/>
            <person name="Andreopoulos W."/>
            <person name="He G."/>
            <person name="Johnson J."/>
            <person name="Nolan M."/>
            <person name="Tritt A."/>
            <person name="Barry K.W."/>
            <person name="Grigoriev I.V."/>
            <person name="Nagy L.G."/>
            <person name="Hibbett D."/>
            <person name="Henrissat B."/>
            <person name="Matheny P.B."/>
            <person name="Labbe J."/>
            <person name="Martin F.M."/>
        </authorList>
    </citation>
    <scope>NUCLEOTIDE SEQUENCE</scope>
    <source>
        <strain evidence="1">HHB10654</strain>
    </source>
</reference>
<dbReference type="Proteomes" id="UP000814140">
    <property type="component" value="Unassembled WGS sequence"/>
</dbReference>